<evidence type="ECO:0000256" key="3">
    <source>
        <dbReference type="ARBA" id="ARBA00022723"/>
    </source>
</evidence>
<dbReference type="Gene3D" id="3.90.79.10">
    <property type="entry name" value="Nucleoside Triphosphate Pyrophosphohydrolase"/>
    <property type="match status" value="1"/>
</dbReference>
<evidence type="ECO:0000256" key="2">
    <source>
        <dbReference type="ARBA" id="ARBA00001946"/>
    </source>
</evidence>
<dbReference type="Proteomes" id="UP000285794">
    <property type="component" value="Unassembled WGS sequence"/>
</dbReference>
<keyword evidence="4" id="KW-0378">Hydrolase</keyword>
<keyword evidence="3" id="KW-0479">Metal-binding</keyword>
<reference evidence="8 9" key="1">
    <citation type="submission" date="2018-07" db="EMBL/GenBank/DDBJ databases">
        <title>Draft genome sequence of Ancylomarina sp. M1P.</title>
        <authorList>
            <person name="Yadav S."/>
            <person name="Villanueva L."/>
            <person name="Damste J.S.S."/>
        </authorList>
    </citation>
    <scope>NUCLEOTIDE SEQUENCE [LARGE SCALE GENOMIC DNA]</scope>
    <source>
        <strain evidence="8 9">M1P</strain>
    </source>
</reference>
<dbReference type="InterPro" id="IPR015797">
    <property type="entry name" value="NUDIX_hydrolase-like_dom_sf"/>
</dbReference>
<dbReference type="PROSITE" id="PS51462">
    <property type="entry name" value="NUDIX"/>
    <property type="match status" value="1"/>
</dbReference>
<evidence type="ECO:0000313" key="8">
    <source>
        <dbReference type="EMBL" id="RRG19805.1"/>
    </source>
</evidence>
<dbReference type="GO" id="GO:0010945">
    <property type="term" value="F:coenzyme A diphosphatase activity"/>
    <property type="evidence" value="ECO:0007669"/>
    <property type="project" value="InterPro"/>
</dbReference>
<keyword evidence="6" id="KW-0464">Manganese</keyword>
<comment type="caution">
    <text evidence="8">The sequence shown here is derived from an EMBL/GenBank/DDBJ whole genome shotgun (WGS) entry which is preliminary data.</text>
</comment>
<proteinExistence type="predicted"/>
<evidence type="ECO:0000313" key="9">
    <source>
        <dbReference type="Proteomes" id="UP000285794"/>
    </source>
</evidence>
<evidence type="ECO:0000256" key="4">
    <source>
        <dbReference type="ARBA" id="ARBA00022801"/>
    </source>
</evidence>
<evidence type="ECO:0000259" key="7">
    <source>
        <dbReference type="PROSITE" id="PS51462"/>
    </source>
</evidence>
<keyword evidence="9" id="KW-1185">Reference proteome</keyword>
<evidence type="ECO:0000256" key="1">
    <source>
        <dbReference type="ARBA" id="ARBA00001936"/>
    </source>
</evidence>
<gene>
    <name evidence="8" type="ORF">DWB61_13725</name>
</gene>
<evidence type="ECO:0000256" key="5">
    <source>
        <dbReference type="ARBA" id="ARBA00022842"/>
    </source>
</evidence>
<protein>
    <submittedName>
        <fullName evidence="8">CoA pyrophosphatase</fullName>
    </submittedName>
</protein>
<dbReference type="GO" id="GO:0046872">
    <property type="term" value="F:metal ion binding"/>
    <property type="evidence" value="ECO:0007669"/>
    <property type="project" value="UniProtKB-KW"/>
</dbReference>
<dbReference type="PANTHER" id="PTHR12992:SF11">
    <property type="entry name" value="MITOCHONDRIAL COENZYME A DIPHOSPHATASE NUDT8"/>
    <property type="match status" value="1"/>
</dbReference>
<dbReference type="OrthoDB" id="9802805at2"/>
<keyword evidence="5" id="KW-0460">Magnesium</keyword>
<dbReference type="RefSeq" id="WP_125031461.1">
    <property type="nucleotide sequence ID" value="NZ_JAPXVP010000014.1"/>
</dbReference>
<dbReference type="SUPFAM" id="SSF55811">
    <property type="entry name" value="Nudix"/>
    <property type="match status" value="1"/>
</dbReference>
<dbReference type="CDD" id="cd03426">
    <property type="entry name" value="NUDIX_CoAse_Nudt7"/>
    <property type="match status" value="1"/>
</dbReference>
<sequence length="219" mass="25001">MIHPNSINNIDQFVEDFITAFQKGLPGSEAQQKMSPSIRNHSNKINDPRLARDSSVLILFYQKGEQLYFPLIERSNGDHKHSGQISLPGGKFELSDRNLVETAIRETEEELGLLGERIHIIGPITGLYIPISNFQVQPIVAYYEGLPQFKADSFEVNQIIETNIQELFKAENKHEEMIYKNGFEIKAPYYEIKGHKLWGATAMIISELEELLKRASLIE</sequence>
<dbReference type="InterPro" id="IPR000086">
    <property type="entry name" value="NUDIX_hydrolase_dom"/>
</dbReference>
<dbReference type="InterPro" id="IPR045121">
    <property type="entry name" value="CoAse"/>
</dbReference>
<dbReference type="AlphaFoldDB" id="A0A425XY98"/>
<accession>A0A425XY98</accession>
<dbReference type="EMBL" id="QQWG01000016">
    <property type="protein sequence ID" value="RRG19805.1"/>
    <property type="molecule type" value="Genomic_DNA"/>
</dbReference>
<organism evidence="8 9">
    <name type="scientific">Ancylomarina euxinus</name>
    <dbReference type="NCBI Taxonomy" id="2283627"/>
    <lineage>
        <taxon>Bacteria</taxon>
        <taxon>Pseudomonadati</taxon>
        <taxon>Bacteroidota</taxon>
        <taxon>Bacteroidia</taxon>
        <taxon>Marinilabiliales</taxon>
        <taxon>Marinifilaceae</taxon>
        <taxon>Ancylomarina</taxon>
    </lineage>
</organism>
<dbReference type="PANTHER" id="PTHR12992">
    <property type="entry name" value="NUDIX HYDROLASE"/>
    <property type="match status" value="1"/>
</dbReference>
<feature type="domain" description="Nudix hydrolase" evidence="7">
    <location>
        <begin position="51"/>
        <end position="184"/>
    </location>
</feature>
<dbReference type="Pfam" id="PF00293">
    <property type="entry name" value="NUDIX"/>
    <property type="match status" value="1"/>
</dbReference>
<comment type="cofactor">
    <cofactor evidence="1">
        <name>Mn(2+)</name>
        <dbReference type="ChEBI" id="CHEBI:29035"/>
    </cofactor>
</comment>
<name>A0A425XY98_9BACT</name>
<evidence type="ECO:0000256" key="6">
    <source>
        <dbReference type="ARBA" id="ARBA00023211"/>
    </source>
</evidence>
<comment type="cofactor">
    <cofactor evidence="2">
        <name>Mg(2+)</name>
        <dbReference type="ChEBI" id="CHEBI:18420"/>
    </cofactor>
</comment>